<evidence type="ECO:0000313" key="3">
    <source>
        <dbReference type="Proteomes" id="UP000070427"/>
    </source>
</evidence>
<dbReference type="AlphaFoldDB" id="A0A140L325"/>
<gene>
    <name evidence="2" type="primary">cph2</name>
    <name evidence="2" type="ORF">AN618_21170</name>
</gene>
<dbReference type="STRING" id="520764.AN618_21170"/>
<dbReference type="InParanoid" id="A0A140L325"/>
<name>A0A140L325_9FIRM</name>
<dbReference type="PANTHER" id="PTHR33121:SF76">
    <property type="entry name" value="SIGNALING PROTEIN"/>
    <property type="match status" value="1"/>
</dbReference>
<comment type="caution">
    <text evidence="2">The sequence shown here is derived from an EMBL/GenBank/DDBJ whole genome shotgun (WGS) entry which is preliminary data.</text>
</comment>
<dbReference type="InterPro" id="IPR035919">
    <property type="entry name" value="EAL_sf"/>
</dbReference>
<dbReference type="SUPFAM" id="SSF141868">
    <property type="entry name" value="EAL domain-like"/>
    <property type="match status" value="1"/>
</dbReference>
<dbReference type="FunCoup" id="A0A140L325">
    <property type="interactions" value="15"/>
</dbReference>
<feature type="domain" description="EAL" evidence="1">
    <location>
        <begin position="1"/>
        <end position="239"/>
    </location>
</feature>
<keyword evidence="3" id="KW-1185">Reference proteome</keyword>
<dbReference type="SMART" id="SM00052">
    <property type="entry name" value="EAL"/>
    <property type="match status" value="1"/>
</dbReference>
<dbReference type="PROSITE" id="PS50883">
    <property type="entry name" value="EAL"/>
    <property type="match status" value="1"/>
</dbReference>
<organism evidence="2 3">
    <name type="scientific">Fervidicola ferrireducens</name>
    <dbReference type="NCBI Taxonomy" id="520764"/>
    <lineage>
        <taxon>Bacteria</taxon>
        <taxon>Bacillati</taxon>
        <taxon>Bacillota</taxon>
        <taxon>Clostridia</taxon>
        <taxon>Thermosediminibacterales</taxon>
        <taxon>Thermosediminibacteraceae</taxon>
        <taxon>Fervidicola</taxon>
    </lineage>
</organism>
<dbReference type="Proteomes" id="UP000070427">
    <property type="component" value="Unassembled WGS sequence"/>
</dbReference>
<dbReference type="CDD" id="cd01948">
    <property type="entry name" value="EAL"/>
    <property type="match status" value="1"/>
</dbReference>
<reference evidence="2 3" key="1">
    <citation type="submission" date="2015-12" db="EMBL/GenBank/DDBJ databases">
        <title>Draft genome sequnece of Fervidicola ferrireducens strain Y170.</title>
        <authorList>
            <person name="Patel B.K."/>
        </authorList>
    </citation>
    <scope>NUCLEOTIDE SEQUENCE [LARGE SCALE GENOMIC DNA]</scope>
    <source>
        <strain evidence="2 3">Y170</strain>
    </source>
</reference>
<dbReference type="EMBL" id="LOED01000036">
    <property type="protein sequence ID" value="KXG74950.1"/>
    <property type="molecule type" value="Genomic_DNA"/>
</dbReference>
<dbReference type="InterPro" id="IPR050706">
    <property type="entry name" value="Cyclic-di-GMP_PDE-like"/>
</dbReference>
<dbReference type="InterPro" id="IPR001633">
    <property type="entry name" value="EAL_dom"/>
</dbReference>
<dbReference type="PANTHER" id="PTHR33121">
    <property type="entry name" value="CYCLIC DI-GMP PHOSPHODIESTERASE PDEF"/>
    <property type="match status" value="1"/>
</dbReference>
<dbReference type="Gene3D" id="3.20.20.450">
    <property type="entry name" value="EAL domain"/>
    <property type="match status" value="1"/>
</dbReference>
<evidence type="ECO:0000313" key="2">
    <source>
        <dbReference type="EMBL" id="KXG74950.1"/>
    </source>
</evidence>
<dbReference type="OrthoDB" id="9762141at2"/>
<accession>A0A140L325</accession>
<dbReference type="GO" id="GO:0071111">
    <property type="term" value="F:cyclic-guanylate-specific phosphodiesterase activity"/>
    <property type="evidence" value="ECO:0007669"/>
    <property type="project" value="InterPro"/>
</dbReference>
<evidence type="ECO:0000259" key="1">
    <source>
        <dbReference type="PROSITE" id="PS50883"/>
    </source>
</evidence>
<dbReference type="Pfam" id="PF00563">
    <property type="entry name" value="EAL"/>
    <property type="match status" value="1"/>
</dbReference>
<proteinExistence type="predicted"/>
<dbReference type="RefSeq" id="WP_066354783.1">
    <property type="nucleotide sequence ID" value="NZ_LOED01000036.1"/>
</dbReference>
<protein>
    <submittedName>
        <fullName evidence="2">Phytochrome-like protein cph2</fullName>
    </submittedName>
</protein>
<sequence>MGQQLYAARKEIWKPFDIAYQPIISISNGAIYGYEALFRPQNGTPEQIIEIAASKGKLVELETQICEEAVNRFIRVETRLMLFLNLTPASYSFANGRVIMESLVGIPPERVVLEITECVNLPKDIRTITSRWRRFGYKLAVDDISKGYARLTAIAELEPDFIKIDRECIAGALQSNSWLKVLEGVIYMARNINAMTIGEGIEMESEKRLLEEFGVDFGQGYYFGKPEIWFPCKGDKGGG</sequence>